<feature type="compositionally biased region" description="Low complexity" evidence="1">
    <location>
        <begin position="72"/>
        <end position="91"/>
    </location>
</feature>
<keyword evidence="2" id="KW-0472">Membrane</keyword>
<feature type="region of interest" description="Disordered" evidence="1">
    <location>
        <begin position="134"/>
        <end position="195"/>
    </location>
</feature>
<evidence type="ECO:0000256" key="1">
    <source>
        <dbReference type="SAM" id="MobiDB-lite"/>
    </source>
</evidence>
<proteinExistence type="predicted"/>
<reference evidence="3 4" key="1">
    <citation type="submission" date="2011-06" db="EMBL/GenBank/DDBJ databases">
        <title>The Genome Sequence of Fusarium oxysporum FOSC 3-a.</title>
        <authorList>
            <consortium name="The Broad Institute Genome Sequencing Platform"/>
            <person name="Ma L.-J."/>
            <person name="Gale L.R."/>
            <person name="Schwartz D.C."/>
            <person name="Zhou S."/>
            <person name="Corby-Kistler H."/>
            <person name="Young S.K."/>
            <person name="Zeng Q."/>
            <person name="Gargeya S."/>
            <person name="Fitzgerald M."/>
            <person name="Haas B."/>
            <person name="Abouelleil A."/>
            <person name="Alvarado L."/>
            <person name="Arachchi H.M."/>
            <person name="Berlin A."/>
            <person name="Brown A."/>
            <person name="Chapman S.B."/>
            <person name="Chen Z."/>
            <person name="Dunbar C."/>
            <person name="Freedman E."/>
            <person name="Gearin G."/>
            <person name="Gellesch M."/>
            <person name="Goldberg J."/>
            <person name="Griggs A."/>
            <person name="Gujja S."/>
            <person name="Heiman D."/>
            <person name="Howarth C."/>
            <person name="Larson L."/>
            <person name="Lui A."/>
            <person name="MacDonald P.J.P."/>
            <person name="Mehta T."/>
            <person name="Montmayeur A."/>
            <person name="Murphy C."/>
            <person name="Neiman D."/>
            <person name="Pearson M."/>
            <person name="Priest M."/>
            <person name="Roberts A."/>
            <person name="Saif S."/>
            <person name="Shea T."/>
            <person name="Shenoy N."/>
            <person name="Sisk P."/>
            <person name="Stolte C."/>
            <person name="Sykes S."/>
            <person name="Wortman J."/>
            <person name="Nusbaum C."/>
            <person name="Birren B."/>
        </authorList>
    </citation>
    <scope>NUCLEOTIDE SEQUENCE [LARGE SCALE GENOMIC DNA]</scope>
    <source>
        <strain evidence="4">FOSC 3-a</strain>
    </source>
</reference>
<dbReference type="EMBL" id="JH717846">
    <property type="protein sequence ID" value="EWY85436.1"/>
    <property type="molecule type" value="Genomic_DNA"/>
</dbReference>
<feature type="region of interest" description="Disordered" evidence="1">
    <location>
        <begin position="52"/>
        <end position="103"/>
    </location>
</feature>
<dbReference type="OrthoDB" id="3547571at2759"/>
<dbReference type="Proteomes" id="UP000030753">
    <property type="component" value="Unassembled WGS sequence"/>
</dbReference>
<keyword evidence="2" id="KW-0812">Transmembrane</keyword>
<gene>
    <name evidence="3" type="ORF">FOYG_12610</name>
</gene>
<feature type="compositionally biased region" description="Polar residues" evidence="1">
    <location>
        <begin position="138"/>
        <end position="157"/>
    </location>
</feature>
<feature type="transmembrane region" description="Helical" evidence="2">
    <location>
        <begin position="106"/>
        <end position="129"/>
    </location>
</feature>
<protein>
    <recommendedName>
        <fullName evidence="5">Mid2 domain-containing protein</fullName>
    </recommendedName>
</protein>
<keyword evidence="2" id="KW-1133">Transmembrane helix</keyword>
<evidence type="ECO:0000256" key="2">
    <source>
        <dbReference type="SAM" id="Phobius"/>
    </source>
</evidence>
<feature type="compositionally biased region" description="Polar residues" evidence="1">
    <location>
        <begin position="53"/>
        <end position="71"/>
    </location>
</feature>
<name>W9HZ10_FUSOX</name>
<evidence type="ECO:0008006" key="5">
    <source>
        <dbReference type="Google" id="ProtNLM"/>
    </source>
</evidence>
<dbReference type="AlphaFoldDB" id="W9HZ10"/>
<evidence type="ECO:0000313" key="3">
    <source>
        <dbReference type="EMBL" id="EWY85436.1"/>
    </source>
</evidence>
<accession>W9HZ10</accession>
<sequence length="195" mass="20489">MAAGRQNPNKKIEHCSFAYLIMDEGHKYTYVACDAAAATDTYYITPEVPALTKTVSQTTSPSETSKASSDITTVTETSTTSSGSATEATAEVSDDNRSESRSNTGVIVGGVVGGLVVVCGTAVAVIYLLRKSRAQKPEMTSETGQEMTEAPGQTETDNGPKELVGSKPSDVPADRQTAELQGTLAPRRPDPVELP</sequence>
<evidence type="ECO:0000313" key="4">
    <source>
        <dbReference type="Proteomes" id="UP000030753"/>
    </source>
</evidence>
<organism evidence="3 4">
    <name type="scientific">Fusarium oxysporum NRRL 32931</name>
    <dbReference type="NCBI Taxonomy" id="660029"/>
    <lineage>
        <taxon>Eukaryota</taxon>
        <taxon>Fungi</taxon>
        <taxon>Dikarya</taxon>
        <taxon>Ascomycota</taxon>
        <taxon>Pezizomycotina</taxon>
        <taxon>Sordariomycetes</taxon>
        <taxon>Hypocreomycetidae</taxon>
        <taxon>Hypocreales</taxon>
        <taxon>Nectriaceae</taxon>
        <taxon>Fusarium</taxon>
        <taxon>Fusarium oxysporum species complex</taxon>
    </lineage>
</organism>